<organism evidence="8 9">
    <name type="scientific">Capillimicrobium parvum</name>
    <dbReference type="NCBI Taxonomy" id="2884022"/>
    <lineage>
        <taxon>Bacteria</taxon>
        <taxon>Bacillati</taxon>
        <taxon>Actinomycetota</taxon>
        <taxon>Thermoleophilia</taxon>
        <taxon>Solirubrobacterales</taxon>
        <taxon>Capillimicrobiaceae</taxon>
        <taxon>Capillimicrobium</taxon>
    </lineage>
</organism>
<dbReference type="InterPro" id="IPR036909">
    <property type="entry name" value="Cyt_c-like_dom_sf"/>
</dbReference>
<sequence>MSEPRPPRSLADRRVSQPAAKNLDARRRRRRRAARWALLAVALLAGAYGTAAFAQGSSGGQGGGGATAAFAQGSSGGQGGGGATAAFAQGSSGGGVGGATATNAPITGRGDVAAGRRLFLSGCASCHGDDARGIANRAPNLHGAGAQAADFYLRTGRMPLSEPDDQPVRAPVQYTEREIRQLVAYVGSLGGPPIPRVDPAAGDLARGREVFTSNCAGCHQIVARGGIVTGATAPPLQDATPTQIAESVRTGPYLMPNFSERQISDADLDSVVRYVLWTRAPDNAGGWGIGNIGPIPEGMVAWLIAIVALIGVARLIGERTP</sequence>
<dbReference type="SUPFAM" id="SSF46626">
    <property type="entry name" value="Cytochrome c"/>
    <property type="match status" value="2"/>
</dbReference>
<keyword evidence="3 4" id="KW-0408">Iron</keyword>
<dbReference type="InterPro" id="IPR009056">
    <property type="entry name" value="Cyt_c-like_dom"/>
</dbReference>
<dbReference type="GO" id="GO:0046872">
    <property type="term" value="F:metal ion binding"/>
    <property type="evidence" value="ECO:0007669"/>
    <property type="project" value="UniProtKB-KW"/>
</dbReference>
<feature type="domain" description="Cytochrome c" evidence="7">
    <location>
        <begin position="110"/>
        <end position="190"/>
    </location>
</feature>
<keyword evidence="6" id="KW-1133">Transmembrane helix</keyword>
<dbReference type="PROSITE" id="PS51007">
    <property type="entry name" value="CYTC"/>
    <property type="match status" value="2"/>
</dbReference>
<dbReference type="Proteomes" id="UP001162834">
    <property type="component" value="Chromosome"/>
</dbReference>
<dbReference type="PANTHER" id="PTHR33751:SF13">
    <property type="entry name" value="CYTOCHROME BC1 COMPLEX CYTOCHROME C SUBUNIT"/>
    <property type="match status" value="1"/>
</dbReference>
<evidence type="ECO:0000256" key="3">
    <source>
        <dbReference type="ARBA" id="ARBA00023004"/>
    </source>
</evidence>
<feature type="transmembrane region" description="Helical" evidence="6">
    <location>
        <begin position="299"/>
        <end position="317"/>
    </location>
</feature>
<evidence type="ECO:0000256" key="2">
    <source>
        <dbReference type="ARBA" id="ARBA00022723"/>
    </source>
</evidence>
<dbReference type="PANTHER" id="PTHR33751">
    <property type="entry name" value="CBB3-TYPE CYTOCHROME C OXIDASE SUBUNIT FIXP"/>
    <property type="match status" value="1"/>
</dbReference>
<evidence type="ECO:0000313" key="8">
    <source>
        <dbReference type="EMBL" id="UGS38365.1"/>
    </source>
</evidence>
<accession>A0A9E6Y1T6</accession>
<name>A0A9E6Y1T6_9ACTN</name>
<keyword evidence="6" id="KW-0812">Transmembrane</keyword>
<dbReference type="Gene3D" id="1.10.760.10">
    <property type="entry name" value="Cytochrome c-like domain"/>
    <property type="match status" value="2"/>
</dbReference>
<reference evidence="8" key="1">
    <citation type="journal article" date="2022" name="Int. J. Syst. Evol. Microbiol.">
        <title>Pseudomonas aegrilactucae sp. nov. and Pseudomonas morbosilactucae sp. nov., pathogens causing bacterial rot of lettuce in Japan.</title>
        <authorList>
            <person name="Sawada H."/>
            <person name="Fujikawa T."/>
            <person name="Satou M."/>
        </authorList>
    </citation>
    <scope>NUCLEOTIDE SEQUENCE</scope>
    <source>
        <strain evidence="8">0166_1</strain>
    </source>
</reference>
<dbReference type="Pfam" id="PF13442">
    <property type="entry name" value="Cytochrome_CBB3"/>
    <property type="match status" value="1"/>
</dbReference>
<dbReference type="AlphaFoldDB" id="A0A9E6Y1T6"/>
<keyword evidence="2 4" id="KW-0479">Metal-binding</keyword>
<keyword evidence="6" id="KW-0472">Membrane</keyword>
<gene>
    <name evidence="8" type="primary">petJ</name>
    <name evidence="8" type="ORF">DSM104329_04789</name>
</gene>
<keyword evidence="1 4" id="KW-0349">Heme</keyword>
<evidence type="ECO:0000256" key="5">
    <source>
        <dbReference type="SAM" id="MobiDB-lite"/>
    </source>
</evidence>
<evidence type="ECO:0000259" key="7">
    <source>
        <dbReference type="PROSITE" id="PS51007"/>
    </source>
</evidence>
<dbReference type="EMBL" id="CP087164">
    <property type="protein sequence ID" value="UGS38365.1"/>
    <property type="molecule type" value="Genomic_DNA"/>
</dbReference>
<proteinExistence type="predicted"/>
<evidence type="ECO:0000256" key="6">
    <source>
        <dbReference type="SAM" id="Phobius"/>
    </source>
</evidence>
<dbReference type="Pfam" id="PF00034">
    <property type="entry name" value="Cytochrom_C"/>
    <property type="match status" value="1"/>
</dbReference>
<feature type="domain" description="Cytochrome c" evidence="7">
    <location>
        <begin position="202"/>
        <end position="279"/>
    </location>
</feature>
<evidence type="ECO:0000256" key="1">
    <source>
        <dbReference type="ARBA" id="ARBA00022617"/>
    </source>
</evidence>
<dbReference type="KEGG" id="sbae:DSM104329_04789"/>
<protein>
    <submittedName>
        <fullName evidence="8">Cytochrome c6</fullName>
    </submittedName>
</protein>
<keyword evidence="9" id="KW-1185">Reference proteome</keyword>
<feature type="region of interest" description="Disordered" evidence="5">
    <location>
        <begin position="1"/>
        <end position="28"/>
    </location>
</feature>
<evidence type="ECO:0000313" key="9">
    <source>
        <dbReference type="Proteomes" id="UP001162834"/>
    </source>
</evidence>
<evidence type="ECO:0000256" key="4">
    <source>
        <dbReference type="PROSITE-ProRule" id="PRU00433"/>
    </source>
</evidence>
<dbReference type="InterPro" id="IPR050597">
    <property type="entry name" value="Cytochrome_c_Oxidase_Subunit"/>
</dbReference>
<dbReference type="GO" id="GO:0009055">
    <property type="term" value="F:electron transfer activity"/>
    <property type="evidence" value="ECO:0007669"/>
    <property type="project" value="InterPro"/>
</dbReference>
<dbReference type="GO" id="GO:0020037">
    <property type="term" value="F:heme binding"/>
    <property type="evidence" value="ECO:0007669"/>
    <property type="project" value="InterPro"/>
</dbReference>